<feature type="transmembrane region" description="Helical" evidence="1">
    <location>
        <begin position="6"/>
        <end position="26"/>
    </location>
</feature>
<accession>A0A939F0Z4</accession>
<gene>
    <name evidence="2" type="ORF">J0X19_22615</name>
</gene>
<dbReference type="Proteomes" id="UP000664144">
    <property type="component" value="Unassembled WGS sequence"/>
</dbReference>
<keyword evidence="1" id="KW-0472">Membrane</keyword>
<comment type="caution">
    <text evidence="2">The sequence shown here is derived from an EMBL/GenBank/DDBJ whole genome shotgun (WGS) entry which is preliminary data.</text>
</comment>
<evidence type="ECO:0000256" key="1">
    <source>
        <dbReference type="SAM" id="Phobius"/>
    </source>
</evidence>
<name>A0A939F0Z4_9BACT</name>
<dbReference type="RefSeq" id="WP_206986684.1">
    <property type="nucleotide sequence ID" value="NZ_JAFLQZ010000023.1"/>
</dbReference>
<keyword evidence="1" id="KW-0812">Transmembrane</keyword>
<keyword evidence="3" id="KW-1185">Reference proteome</keyword>
<reference evidence="2" key="1">
    <citation type="submission" date="2021-03" db="EMBL/GenBank/DDBJ databases">
        <authorList>
            <person name="Kim M.K."/>
        </authorList>
    </citation>
    <scope>NUCLEOTIDE SEQUENCE</scope>
    <source>
        <strain evidence="2">BT186</strain>
    </source>
</reference>
<dbReference type="AlphaFoldDB" id="A0A939F0Z4"/>
<evidence type="ECO:0000313" key="3">
    <source>
        <dbReference type="Proteomes" id="UP000664144"/>
    </source>
</evidence>
<protein>
    <recommendedName>
        <fullName evidence="4">DNA recombination protein RmuC</fullName>
    </recommendedName>
</protein>
<dbReference type="EMBL" id="JAFLQZ010000023">
    <property type="protein sequence ID" value="MBO0360771.1"/>
    <property type="molecule type" value="Genomic_DNA"/>
</dbReference>
<sequence>MDDFTSYWGILVSLLTAGSAAVVYFVKNWRDVEALKEQRRLQDNQLAVLLEKVDRCQRAATEQEMQYRQAFEMKLQEHRADVAREVALLRRESKTATNRLHERLEALDKQLTVSVERQNQLLDSTRRQDQRNERMEKLLWSWPNARLNEE</sequence>
<evidence type="ECO:0000313" key="2">
    <source>
        <dbReference type="EMBL" id="MBO0360771.1"/>
    </source>
</evidence>
<proteinExistence type="predicted"/>
<evidence type="ECO:0008006" key="4">
    <source>
        <dbReference type="Google" id="ProtNLM"/>
    </source>
</evidence>
<keyword evidence="1" id="KW-1133">Transmembrane helix</keyword>
<organism evidence="2 3">
    <name type="scientific">Hymenobacter telluris</name>
    <dbReference type="NCBI Taxonomy" id="2816474"/>
    <lineage>
        <taxon>Bacteria</taxon>
        <taxon>Pseudomonadati</taxon>
        <taxon>Bacteroidota</taxon>
        <taxon>Cytophagia</taxon>
        <taxon>Cytophagales</taxon>
        <taxon>Hymenobacteraceae</taxon>
        <taxon>Hymenobacter</taxon>
    </lineage>
</organism>